<dbReference type="RefSeq" id="XP_067058728.1">
    <property type="nucleotide sequence ID" value="XM_067202627.1"/>
</dbReference>
<protein>
    <submittedName>
        <fullName evidence="1">Uncharacterized protein</fullName>
    </submittedName>
</protein>
<gene>
    <name evidence="1" type="ORF">LSCM4_00549</name>
</gene>
<dbReference type="EMBL" id="JAFHLR010000036">
    <property type="protein sequence ID" value="KAG5465097.1"/>
    <property type="molecule type" value="Genomic_DNA"/>
</dbReference>
<dbReference type="SMR" id="A0A836KAJ7"/>
<proteinExistence type="predicted"/>
<accession>A0A836KAJ7</accession>
<keyword evidence="2" id="KW-1185">Reference proteome</keyword>
<evidence type="ECO:0000313" key="2">
    <source>
        <dbReference type="Proteomes" id="UP000674143"/>
    </source>
</evidence>
<reference evidence="2" key="2">
    <citation type="journal article" date="2021" name="Sci. Data">
        <title>Chromosome-scale genome sequencing, assembly and annotation of six genomes from subfamily Leishmaniinae.</title>
        <authorList>
            <person name="Almutairi H."/>
            <person name="Urbaniak M.D."/>
            <person name="Bates M.D."/>
            <person name="Jariyapan N."/>
            <person name="Kwakye-Nuako G."/>
            <person name="Thomaz Soccol V."/>
            <person name="Al-Salem W.S."/>
            <person name="Dillon R.J."/>
            <person name="Bates P.A."/>
            <person name="Gatherer D."/>
        </authorList>
    </citation>
    <scope>NUCLEOTIDE SEQUENCE [LARGE SCALE GENOMIC DNA]</scope>
</reference>
<dbReference type="GeneID" id="92356561"/>
<dbReference type="Proteomes" id="UP000674143">
    <property type="component" value="Unassembled WGS sequence"/>
</dbReference>
<evidence type="ECO:0000313" key="1">
    <source>
        <dbReference type="EMBL" id="KAG5465097.1"/>
    </source>
</evidence>
<dbReference type="AlphaFoldDB" id="A0A836KAJ7"/>
<organism evidence="1 2">
    <name type="scientific">Leishmania orientalis</name>
    <dbReference type="NCBI Taxonomy" id="2249476"/>
    <lineage>
        <taxon>Eukaryota</taxon>
        <taxon>Discoba</taxon>
        <taxon>Euglenozoa</taxon>
        <taxon>Kinetoplastea</taxon>
        <taxon>Metakinetoplastina</taxon>
        <taxon>Trypanosomatida</taxon>
        <taxon>Trypanosomatidae</taxon>
        <taxon>Leishmaniinae</taxon>
        <taxon>Leishmania</taxon>
    </lineage>
</organism>
<sequence length="278" mass="30214">MPTPPSYRELANVVNDYLTKGSDVHGWHLEAKEDGAPQRLSGYPFASPTGVGVDLCCKFPEFNTTLTSKVSAVFQSWREYLPTMIYQTRGDSVSAKIEVDTAAASVMVTAEHPVFNVSCKTSPLDGFVTDANMTTRVSEQLYAGASLQYDPKRSGVRDFTTVMVRYACPNIGNGDLLGKYSLQSGLSLHLRIPIHAYMDAAVAAERRRFIAGVQARSPCGARLLLNTNVTDGTCTMTAIRNMNDIWRVTATVTAPFASGGRDAAPRFGLKLTNMNALD</sequence>
<dbReference type="KEGG" id="loi:92356561"/>
<name>A0A836KAJ7_9TRYP</name>
<comment type="caution">
    <text evidence="1">The sequence shown here is derived from an EMBL/GenBank/DDBJ whole genome shotgun (WGS) entry which is preliminary data.</text>
</comment>
<reference evidence="2" key="1">
    <citation type="journal article" date="2021" name="Microbiol. Resour. Announc.">
        <title>LGAAP: Leishmaniinae Genome Assembly and Annotation Pipeline.</title>
        <authorList>
            <person name="Almutairi H."/>
            <person name="Urbaniak M.D."/>
            <person name="Bates M.D."/>
            <person name="Jariyapan N."/>
            <person name="Kwakye-Nuako G."/>
            <person name="Thomaz-Soccol V."/>
            <person name="Al-Salem W.S."/>
            <person name="Dillon R.J."/>
            <person name="Bates P.A."/>
            <person name="Gatherer D."/>
        </authorList>
    </citation>
    <scope>NUCLEOTIDE SEQUENCE [LARGE SCALE GENOMIC DNA]</scope>
</reference>